<dbReference type="EMBL" id="AP014597">
    <property type="protein sequence ID" value="BAU17361.1"/>
    <property type="molecule type" value="Genomic_DNA"/>
</dbReference>
<dbReference type="PANTHER" id="PTHR34388:SF1">
    <property type="entry name" value="DNA POLYMERASE III SUBUNIT DELTA"/>
    <property type="match status" value="1"/>
</dbReference>
<evidence type="ECO:0000256" key="2">
    <source>
        <dbReference type="ARBA" id="ARBA00022695"/>
    </source>
</evidence>
<feature type="domain" description="DNA polymerase III delta N-terminal" evidence="5">
    <location>
        <begin position="25"/>
        <end position="139"/>
    </location>
</feature>
<keyword evidence="3" id="KW-0235">DNA replication</keyword>
<reference evidence="6 7" key="1">
    <citation type="journal article" date="2016" name="DNA Res.">
        <title>The complete genome sequencing of Prevotella intermedia strain OMA14 and a subsequent fine-scale, intra-species genomic comparison reveal an unusual amplification of conjugative and mobile transposons and identify a novel Prevotella-lineage-specific repeat.</title>
        <authorList>
            <person name="Naito M."/>
            <person name="Ogura Y."/>
            <person name="Itoh T."/>
            <person name="Shoji M."/>
            <person name="Okamoto M."/>
            <person name="Hayashi T."/>
            <person name="Nakayama K."/>
        </authorList>
    </citation>
    <scope>NUCLEOTIDE SEQUENCE [LARGE SCALE GENOMIC DNA]</scope>
    <source>
        <strain evidence="6 7">OMA14</strain>
    </source>
</reference>
<accession>A0A0S3UIN0</accession>
<protein>
    <submittedName>
        <fullName evidence="6">DNA polymerase III delta subunit</fullName>
    </submittedName>
</protein>
<proteinExistence type="predicted"/>
<evidence type="ECO:0000256" key="3">
    <source>
        <dbReference type="ARBA" id="ARBA00022705"/>
    </source>
</evidence>
<dbReference type="GO" id="GO:0003677">
    <property type="term" value="F:DNA binding"/>
    <property type="evidence" value="ECO:0007669"/>
    <property type="project" value="InterPro"/>
</dbReference>
<keyword evidence="4" id="KW-0239">DNA-directed DNA polymerase</keyword>
<dbReference type="GO" id="GO:0009360">
    <property type="term" value="C:DNA polymerase III complex"/>
    <property type="evidence" value="ECO:0007669"/>
    <property type="project" value="InterPro"/>
</dbReference>
<dbReference type="PANTHER" id="PTHR34388">
    <property type="entry name" value="DNA POLYMERASE III SUBUNIT DELTA"/>
    <property type="match status" value="1"/>
</dbReference>
<dbReference type="Gene3D" id="1.10.8.60">
    <property type="match status" value="1"/>
</dbReference>
<keyword evidence="1" id="KW-0808">Transferase</keyword>
<name>A0A0S3UIN0_PREIN</name>
<dbReference type="Gene3D" id="1.20.272.10">
    <property type="match status" value="1"/>
</dbReference>
<dbReference type="RefSeq" id="WP_096405304.1">
    <property type="nucleotide sequence ID" value="NZ_AP014597.1"/>
</dbReference>
<dbReference type="Gene3D" id="3.40.50.300">
    <property type="entry name" value="P-loop containing nucleotide triphosphate hydrolases"/>
    <property type="match status" value="1"/>
</dbReference>
<dbReference type="SUPFAM" id="SSF52540">
    <property type="entry name" value="P-loop containing nucleoside triphosphate hydrolases"/>
    <property type="match status" value="1"/>
</dbReference>
<evidence type="ECO:0000256" key="1">
    <source>
        <dbReference type="ARBA" id="ARBA00022679"/>
    </source>
</evidence>
<dbReference type="GO" id="GO:0003887">
    <property type="term" value="F:DNA-directed DNA polymerase activity"/>
    <property type="evidence" value="ECO:0007669"/>
    <property type="project" value="UniProtKB-KW"/>
</dbReference>
<dbReference type="InterPro" id="IPR010372">
    <property type="entry name" value="DNA_pol3_delta_N"/>
</dbReference>
<dbReference type="GO" id="GO:0006261">
    <property type="term" value="P:DNA-templated DNA replication"/>
    <property type="evidence" value="ECO:0007669"/>
    <property type="project" value="TreeGrafter"/>
</dbReference>
<dbReference type="AlphaFoldDB" id="A0A0S3UIN0"/>
<dbReference type="NCBIfam" id="TIGR01128">
    <property type="entry name" value="holA"/>
    <property type="match status" value="1"/>
</dbReference>
<gene>
    <name evidence="6" type="ORF">PIOMA14_I_0853</name>
</gene>
<dbReference type="InterPro" id="IPR027417">
    <property type="entry name" value="P-loop_NTPase"/>
</dbReference>
<keyword evidence="2" id="KW-0548">Nucleotidyltransferase</keyword>
<dbReference type="Pfam" id="PF06144">
    <property type="entry name" value="DNA_pol3_delta"/>
    <property type="match status" value="1"/>
</dbReference>
<evidence type="ECO:0000313" key="6">
    <source>
        <dbReference type="EMBL" id="BAU17361.1"/>
    </source>
</evidence>
<evidence type="ECO:0000256" key="4">
    <source>
        <dbReference type="ARBA" id="ARBA00022932"/>
    </source>
</evidence>
<evidence type="ECO:0000313" key="7">
    <source>
        <dbReference type="Proteomes" id="UP000217431"/>
    </source>
</evidence>
<dbReference type="STRING" id="28131.BWX40_04265"/>
<organism evidence="6 7">
    <name type="scientific">Prevotella intermedia</name>
    <dbReference type="NCBI Taxonomy" id="28131"/>
    <lineage>
        <taxon>Bacteria</taxon>
        <taxon>Pseudomonadati</taxon>
        <taxon>Bacteroidota</taxon>
        <taxon>Bacteroidia</taxon>
        <taxon>Bacteroidales</taxon>
        <taxon>Prevotellaceae</taxon>
        <taxon>Prevotella</taxon>
    </lineage>
</organism>
<dbReference type="InterPro" id="IPR005790">
    <property type="entry name" value="DNA_polIII_delta"/>
</dbReference>
<evidence type="ECO:0000259" key="5">
    <source>
        <dbReference type="Pfam" id="PF06144"/>
    </source>
</evidence>
<sequence length="341" mass="38778">MSAKQGTTFQEIMKDLKARKFSPIYILMGEESYYIDQITNYIAENVLTPAEQDFNLNVCFGSDVSAVQITDMAKRFPMMAEYQVVIVKEAQNIRSLDALEKYLKNPAKTTILVWCHKNGKIDARKKVIGLAEANGVVFESKKIREYQLAGFMQNYLATKKITIEPKAAQMIADHIGTDLNRLTSELDKVALSLPENDKRITPEIVEREVGVSKDFNTFELRDSIVNRNVFKANQIVNYFDKNPKAGSLYSFLPLLFSYFQNLMIVFYSPSNKSENDIAQALELRSSWGAKDYHIGMRNYTARKTMDIIAKIREVDAKSKGLDNPSTGAGDLMKELIFFILH</sequence>
<dbReference type="Proteomes" id="UP000217431">
    <property type="component" value="Chromosome I"/>
</dbReference>